<dbReference type="Pfam" id="PF00646">
    <property type="entry name" value="F-box"/>
    <property type="match status" value="1"/>
</dbReference>
<dbReference type="InterPro" id="IPR001810">
    <property type="entry name" value="F-box_dom"/>
</dbReference>
<feature type="region of interest" description="Disordered" evidence="1">
    <location>
        <begin position="443"/>
        <end position="466"/>
    </location>
</feature>
<keyword evidence="4" id="KW-1185">Reference proteome</keyword>
<dbReference type="SUPFAM" id="SSF81383">
    <property type="entry name" value="F-box domain"/>
    <property type="match status" value="1"/>
</dbReference>
<dbReference type="STRING" id="139420.A0A371DAQ4"/>
<proteinExistence type="predicted"/>
<dbReference type="PROSITE" id="PS50181">
    <property type="entry name" value="FBOX"/>
    <property type="match status" value="1"/>
</dbReference>
<dbReference type="Gene3D" id="1.20.1280.50">
    <property type="match status" value="1"/>
</dbReference>
<dbReference type="SMART" id="SM00256">
    <property type="entry name" value="FBOX"/>
    <property type="match status" value="1"/>
</dbReference>
<dbReference type="EMBL" id="KZ857404">
    <property type="protein sequence ID" value="RDX49600.1"/>
    <property type="molecule type" value="Genomic_DNA"/>
</dbReference>
<reference evidence="3 4" key="1">
    <citation type="journal article" date="2018" name="Biotechnol. Biofuels">
        <title>Integrative visual omics of the white-rot fungus Polyporus brumalis exposes the biotechnological potential of its oxidative enzymes for delignifying raw plant biomass.</title>
        <authorList>
            <person name="Miyauchi S."/>
            <person name="Rancon A."/>
            <person name="Drula E."/>
            <person name="Hage H."/>
            <person name="Chaduli D."/>
            <person name="Favel A."/>
            <person name="Grisel S."/>
            <person name="Henrissat B."/>
            <person name="Herpoel-Gimbert I."/>
            <person name="Ruiz-Duenas F.J."/>
            <person name="Chevret D."/>
            <person name="Hainaut M."/>
            <person name="Lin J."/>
            <person name="Wang M."/>
            <person name="Pangilinan J."/>
            <person name="Lipzen A."/>
            <person name="Lesage-Meessen L."/>
            <person name="Navarro D."/>
            <person name="Riley R."/>
            <person name="Grigoriev I.V."/>
            <person name="Zhou S."/>
            <person name="Raouche S."/>
            <person name="Rosso M.N."/>
        </authorList>
    </citation>
    <scope>NUCLEOTIDE SEQUENCE [LARGE SCALE GENOMIC DNA]</scope>
    <source>
        <strain evidence="3 4">BRFM 1820</strain>
    </source>
</reference>
<organism evidence="3 4">
    <name type="scientific">Lentinus brumalis</name>
    <dbReference type="NCBI Taxonomy" id="2498619"/>
    <lineage>
        <taxon>Eukaryota</taxon>
        <taxon>Fungi</taxon>
        <taxon>Dikarya</taxon>
        <taxon>Basidiomycota</taxon>
        <taxon>Agaricomycotina</taxon>
        <taxon>Agaricomycetes</taxon>
        <taxon>Polyporales</taxon>
        <taxon>Polyporaceae</taxon>
        <taxon>Lentinus</taxon>
    </lineage>
</organism>
<dbReference type="AlphaFoldDB" id="A0A371DAQ4"/>
<evidence type="ECO:0000256" key="1">
    <source>
        <dbReference type="SAM" id="MobiDB-lite"/>
    </source>
</evidence>
<evidence type="ECO:0000313" key="4">
    <source>
        <dbReference type="Proteomes" id="UP000256964"/>
    </source>
</evidence>
<accession>A0A371DAQ4</accession>
<protein>
    <recommendedName>
        <fullName evidence="2">F-box domain-containing protein</fullName>
    </recommendedName>
</protein>
<feature type="domain" description="F-box" evidence="2">
    <location>
        <begin position="1"/>
        <end position="46"/>
    </location>
</feature>
<sequence>MFLQDLDDDILIQLFTLLPVEAILALRKTCRHFSQVSRLRFVWQKVCHAQVLSQGYPFQYRRLANADAAELEQLVLHALRLSSFWSNPTEAPSRSVDFQASMGTGVSHVRMLPGRGGRYLLTVYKGIWSMISCWDLGSVPSTSAPCAPTKVADWCPRNTIFSGFVVNSEPESEATLAAAVQHGGGTQSIQILSIFSGDGGTPSFESVCNIATGFRPVALQGDLIAFSDDGSETVVMNWRKNTFALLKGSQRPVDERFQYNRCLQILFAHRSILVVRARSVELFPEPELRPADGDYATYSPIGFHTFGWIDGVSIVPQSGTIVDANDVVQSSGHEPLSILLRAESDDPWASDVHTLEQFVLHPNPAFDAPGNLPSAENTESVPPYLFPPVRAEQTSPTVRGFLRCRDIVLGPCGTALWIQPRAARTAHLTGYDVHSSTTQVWDALNPDHQHPDDLPLNPGDPSAALDRSRAAESLCATVFEGPLQRHHSDLRSTARTLWVQTKDSCNWTTFDYDEETGRVVLGSSDGSVTVLDLV</sequence>
<name>A0A371DAQ4_9APHY</name>
<evidence type="ECO:0000313" key="3">
    <source>
        <dbReference type="EMBL" id="RDX49600.1"/>
    </source>
</evidence>
<dbReference type="InterPro" id="IPR036047">
    <property type="entry name" value="F-box-like_dom_sf"/>
</dbReference>
<evidence type="ECO:0000259" key="2">
    <source>
        <dbReference type="PROSITE" id="PS50181"/>
    </source>
</evidence>
<gene>
    <name evidence="3" type="ORF">OH76DRAFT_1350532</name>
</gene>
<dbReference type="Proteomes" id="UP000256964">
    <property type="component" value="Unassembled WGS sequence"/>
</dbReference>
<dbReference type="OrthoDB" id="3034442at2759"/>